<dbReference type="OrthoDB" id="6445646at2"/>
<feature type="chain" id="PRO_5030026758" evidence="1">
    <location>
        <begin position="21"/>
        <end position="89"/>
    </location>
</feature>
<name>A0A1D8SGM6_VIBMI</name>
<gene>
    <name evidence="2" type="ORF">AL544_005765</name>
</gene>
<dbReference type="EMBL" id="LOSJ02000001">
    <property type="protein sequence ID" value="PNM64419.1"/>
    <property type="molecule type" value="Genomic_DNA"/>
</dbReference>
<keyword evidence="1" id="KW-0732">Signal</keyword>
<dbReference type="AlphaFoldDB" id="A0A1D8SGM6"/>
<feature type="signal peptide" evidence="1">
    <location>
        <begin position="1"/>
        <end position="20"/>
    </location>
</feature>
<dbReference type="RefSeq" id="WP_000839115.1">
    <property type="nucleotide sequence ID" value="NZ_CAWMSS010000002.1"/>
</dbReference>
<evidence type="ECO:0000313" key="2">
    <source>
        <dbReference type="EMBL" id="PNM64419.1"/>
    </source>
</evidence>
<reference evidence="2" key="1">
    <citation type="submission" date="2017-12" db="EMBL/GenBank/DDBJ databases">
        <title>FDA dAtabase for Regulatory Grade micrObial Sequences (FDA-ARGOS): Supporting development and validation of Infectious Disease Dx tests.</title>
        <authorList>
            <person name="Hoffmann M."/>
            <person name="Allard M."/>
            <person name="Evans P."/>
            <person name="Brown E."/>
            <person name="Tallon L.J."/>
            <person name="Sadzewicz L."/>
            <person name="Sengamalay N."/>
            <person name="Ott S."/>
            <person name="Godinez A."/>
            <person name="Nagaraj S."/>
            <person name="Vavikolanu K."/>
            <person name="Aluvathingal J."/>
            <person name="Nadendla S."/>
            <person name="Hobson J."/>
            <person name="Sichtig H."/>
        </authorList>
    </citation>
    <scope>NUCLEOTIDE SEQUENCE [LARGE SCALE GENOMIC DNA]</scope>
    <source>
        <strain evidence="2">FDAARGOS_113</strain>
    </source>
</reference>
<dbReference type="Proteomes" id="UP000053748">
    <property type="component" value="Unassembled WGS sequence"/>
</dbReference>
<evidence type="ECO:0000313" key="3">
    <source>
        <dbReference type="Proteomes" id="UP000053748"/>
    </source>
</evidence>
<sequence>MKSLSVLVFYGIMFSGVAYASDDLSSCSSLIPNDHDYQVVITYDFEHGKKVKRFVGITDKNEKELSKSQIEAAKPFVDCIKNEIVNNFT</sequence>
<comment type="caution">
    <text evidence="2">The sequence shown here is derived from an EMBL/GenBank/DDBJ whole genome shotgun (WGS) entry which is preliminary data.</text>
</comment>
<keyword evidence="3" id="KW-1185">Reference proteome</keyword>
<organism evidence="2 3">
    <name type="scientific">Vibrio mimicus</name>
    <dbReference type="NCBI Taxonomy" id="674"/>
    <lineage>
        <taxon>Bacteria</taxon>
        <taxon>Pseudomonadati</taxon>
        <taxon>Pseudomonadota</taxon>
        <taxon>Gammaproteobacteria</taxon>
        <taxon>Vibrionales</taxon>
        <taxon>Vibrionaceae</taxon>
        <taxon>Vibrio</taxon>
    </lineage>
</organism>
<protein>
    <submittedName>
        <fullName evidence="2">Uncharacterized protein</fullName>
    </submittedName>
</protein>
<proteinExistence type="predicted"/>
<evidence type="ECO:0000256" key="1">
    <source>
        <dbReference type="SAM" id="SignalP"/>
    </source>
</evidence>
<accession>A0A1D8SGM6</accession>